<keyword evidence="1 4" id="KW-0132">Cell division</keyword>
<comment type="function">
    <text evidence="4">Involved in cell division and chromosome segregation.</text>
</comment>
<dbReference type="InterPro" id="IPR004042">
    <property type="entry name" value="Intein_endonuc_central"/>
</dbReference>
<feature type="domain" description="DOD-type homing endonuclease" evidence="5">
    <location>
        <begin position="103"/>
        <end position="174"/>
    </location>
</feature>
<evidence type="ECO:0000259" key="5">
    <source>
        <dbReference type="PROSITE" id="PS50819"/>
    </source>
</evidence>
<dbReference type="InterPro" id="IPR039518">
    <property type="entry name" value="WhiA_LAGLIDADG_dom"/>
</dbReference>
<protein>
    <recommendedName>
        <fullName evidence="4">Probable cell division protein WhiA</fullName>
    </recommendedName>
</protein>
<organism evidence="6 7">
    <name type="scientific">Peptococcus simiae</name>
    <dbReference type="NCBI Taxonomy" id="1643805"/>
    <lineage>
        <taxon>Bacteria</taxon>
        <taxon>Bacillati</taxon>
        <taxon>Bacillota</taxon>
        <taxon>Clostridia</taxon>
        <taxon>Eubacteriales</taxon>
        <taxon>Peptococcaceae</taxon>
        <taxon>Peptococcus</taxon>
    </lineage>
</organism>
<dbReference type="InterPro" id="IPR003802">
    <property type="entry name" value="Sporulation_regulator_WhiA"/>
</dbReference>
<sequence length="317" mass="35713">MSYSAKVKNELVHLSDLDEREQVAQLAGIARMDGSILIGAGKQISLALVSEHAAVARQAYSWLRQLFHLNARIEIQRHTKLKKNIRYVVRVPGQGRLKTALTTLGMMNEDGLLFRSDIAPEFTGGDQVRRAYIRGIFLGSGSLTDPQRSYHLEIVTQSEEYAEQITDLVAGYGIDFRMSYRKENCVLYLKESEQISDFLALIGAHEAVMDLENVRVAKGVRNRVNRLVNCETANMNKAIDAALRQVEMIEYIQAQDAFDKLPRALQQVANLRLLAPEASLKELGEMCDPPIGKSGINHRMRRLEQFAEKLKAEGDVW</sequence>
<gene>
    <name evidence="4 6" type="primary">whiA</name>
    <name evidence="6" type="ORF">ACKQTC_07725</name>
</gene>
<dbReference type="EMBL" id="JBJUVG010000012">
    <property type="protein sequence ID" value="MFM9414255.1"/>
    <property type="molecule type" value="Genomic_DNA"/>
</dbReference>
<evidence type="ECO:0000313" key="6">
    <source>
        <dbReference type="EMBL" id="MFM9414255.1"/>
    </source>
</evidence>
<evidence type="ECO:0000256" key="3">
    <source>
        <dbReference type="ARBA" id="ARBA00023306"/>
    </source>
</evidence>
<evidence type="ECO:0000256" key="4">
    <source>
        <dbReference type="HAMAP-Rule" id="MF_01420"/>
    </source>
</evidence>
<dbReference type="Pfam" id="PF14527">
    <property type="entry name" value="LAGLIDADG_WhiA"/>
    <property type="match status" value="1"/>
</dbReference>
<dbReference type="NCBIfam" id="TIGR00647">
    <property type="entry name" value="DNA_bind_WhiA"/>
    <property type="match status" value="1"/>
</dbReference>
<reference evidence="6 7" key="1">
    <citation type="journal article" date="2016" name="Int. J. Syst. Evol. Microbiol.">
        <title>Peptococcus simiae sp. nov., isolated from rhesus macaque faeces and emended description of the genus Peptococcus.</title>
        <authorList>
            <person name="Shkoporov A.N."/>
            <person name="Efimov B.A."/>
            <person name="Kondova I."/>
            <person name="Ouwerling B."/>
            <person name="Chaplin A.V."/>
            <person name="Shcherbakova V.A."/>
            <person name="Langermans J.A.M."/>
        </authorList>
    </citation>
    <scope>NUCLEOTIDE SEQUENCE [LARGE SCALE GENOMIC DNA]</scope>
    <source>
        <strain evidence="6 7">M108</strain>
    </source>
</reference>
<keyword evidence="3 4" id="KW-0131">Cell cycle</keyword>
<dbReference type="HAMAP" id="MF_01420">
    <property type="entry name" value="HTH_type_WhiA"/>
    <property type="match status" value="1"/>
</dbReference>
<dbReference type="PROSITE" id="PS50819">
    <property type="entry name" value="INTEIN_ENDONUCLEASE"/>
    <property type="match status" value="1"/>
</dbReference>
<dbReference type="InterPro" id="IPR023054">
    <property type="entry name" value="Sporulation_regulator_WhiA_C"/>
</dbReference>
<dbReference type="RefSeq" id="WP_408977870.1">
    <property type="nucleotide sequence ID" value="NZ_JBJUVG010000012.1"/>
</dbReference>
<evidence type="ECO:0000256" key="1">
    <source>
        <dbReference type="ARBA" id="ARBA00022618"/>
    </source>
</evidence>
<accession>A0ABW9H0P9</accession>
<evidence type="ECO:0000313" key="7">
    <source>
        <dbReference type="Proteomes" id="UP001631949"/>
    </source>
</evidence>
<keyword evidence="7" id="KW-1185">Reference proteome</keyword>
<keyword evidence="2 4" id="KW-0238">DNA-binding</keyword>
<proteinExistence type="inferred from homology"/>
<dbReference type="InterPro" id="IPR027434">
    <property type="entry name" value="Homing_endonucl"/>
</dbReference>
<dbReference type="SUPFAM" id="SSF55608">
    <property type="entry name" value="Homing endonucleases"/>
    <property type="match status" value="1"/>
</dbReference>
<comment type="similarity">
    <text evidence="4">Belongs to the WhiA family.</text>
</comment>
<dbReference type="PANTHER" id="PTHR37307:SF1">
    <property type="entry name" value="CELL DIVISION PROTEIN WHIA-RELATED"/>
    <property type="match status" value="1"/>
</dbReference>
<name>A0ABW9H0P9_9FIRM</name>
<dbReference type="PANTHER" id="PTHR37307">
    <property type="entry name" value="CELL DIVISION PROTEIN WHIA-RELATED"/>
    <property type="match status" value="1"/>
</dbReference>
<evidence type="ECO:0000256" key="2">
    <source>
        <dbReference type="ARBA" id="ARBA00023125"/>
    </source>
</evidence>
<dbReference type="Pfam" id="PF02650">
    <property type="entry name" value="HTH_WhiA"/>
    <property type="match status" value="1"/>
</dbReference>
<dbReference type="Pfam" id="PF10298">
    <property type="entry name" value="WhiA_N"/>
    <property type="match status" value="1"/>
</dbReference>
<dbReference type="GO" id="GO:0003677">
    <property type="term" value="F:DNA binding"/>
    <property type="evidence" value="ECO:0007669"/>
    <property type="project" value="UniProtKB-KW"/>
</dbReference>
<dbReference type="InterPro" id="IPR018478">
    <property type="entry name" value="Sporu_reg_WhiA_N_dom"/>
</dbReference>
<comment type="caution">
    <text evidence="6">The sequence shown here is derived from an EMBL/GenBank/DDBJ whole genome shotgun (WGS) entry which is preliminary data.</text>
</comment>
<dbReference type="Gene3D" id="3.10.28.10">
    <property type="entry name" value="Homing endonucleases"/>
    <property type="match status" value="1"/>
</dbReference>
<dbReference type="Proteomes" id="UP001631949">
    <property type="component" value="Unassembled WGS sequence"/>
</dbReference>